<evidence type="ECO:0000256" key="1">
    <source>
        <dbReference type="HAMAP-Rule" id="MF_01866"/>
    </source>
</evidence>
<organism evidence="3 4">
    <name type="scientific">Gilvimarinus algae</name>
    <dbReference type="NCBI Taxonomy" id="3058037"/>
    <lineage>
        <taxon>Bacteria</taxon>
        <taxon>Pseudomonadati</taxon>
        <taxon>Pseudomonadota</taxon>
        <taxon>Gammaproteobacteria</taxon>
        <taxon>Cellvibrionales</taxon>
        <taxon>Cellvibrionaceae</taxon>
        <taxon>Gilvimarinus</taxon>
    </lineage>
</organism>
<reference evidence="3" key="1">
    <citation type="submission" date="2023-07" db="EMBL/GenBank/DDBJ databases">
        <title>Gilvimarinus algae sp. nov., isolated from the surface of Kelp.</title>
        <authorList>
            <person name="Sun Y.Y."/>
            <person name="Gong Y."/>
            <person name="Du Z.J."/>
        </authorList>
    </citation>
    <scope>NUCLEOTIDE SEQUENCE</scope>
    <source>
        <strain evidence="3">SDUM040014</strain>
    </source>
</reference>
<dbReference type="InterPro" id="IPR038068">
    <property type="entry name" value="YcgL-like_sf"/>
</dbReference>
<sequence length="96" mass="10851">MKVICQIYRSTRDSGMYLYCKKEDGLSKVPEALMQRFGRPEPAMVLALDEQRRLAHADIQKVLQALAEPGYYLQMPPAETLEAEAAAVREHNAKLS</sequence>
<dbReference type="Proteomes" id="UP001168380">
    <property type="component" value="Unassembled WGS sequence"/>
</dbReference>
<dbReference type="PANTHER" id="PTHR38109">
    <property type="entry name" value="PROTEIN YCGL"/>
    <property type="match status" value="1"/>
</dbReference>
<dbReference type="EMBL" id="JAULRT010000062">
    <property type="protein sequence ID" value="MDO3383881.1"/>
    <property type="molecule type" value="Genomic_DNA"/>
</dbReference>
<dbReference type="InterPro" id="IPR027354">
    <property type="entry name" value="YcgL_dom"/>
</dbReference>
<feature type="domain" description="YcgL" evidence="2">
    <location>
        <begin position="3"/>
        <end position="86"/>
    </location>
</feature>
<proteinExistence type="inferred from homology"/>
<dbReference type="Pfam" id="PF05166">
    <property type="entry name" value="YcgL"/>
    <property type="match status" value="1"/>
</dbReference>
<name>A0ABT8TIF6_9GAMM</name>
<protein>
    <recommendedName>
        <fullName evidence="1">YcgL domain-containing protein QWI16_16990</fullName>
    </recommendedName>
</protein>
<evidence type="ECO:0000313" key="4">
    <source>
        <dbReference type="Proteomes" id="UP001168380"/>
    </source>
</evidence>
<dbReference type="RefSeq" id="WP_302714975.1">
    <property type="nucleotide sequence ID" value="NZ_JAULRT010000062.1"/>
</dbReference>
<gene>
    <name evidence="3" type="ORF">QWI16_16990</name>
</gene>
<evidence type="ECO:0000313" key="3">
    <source>
        <dbReference type="EMBL" id="MDO3383881.1"/>
    </source>
</evidence>
<dbReference type="PROSITE" id="PS51648">
    <property type="entry name" value="YCGL"/>
    <property type="match status" value="1"/>
</dbReference>
<dbReference type="PANTHER" id="PTHR38109:SF1">
    <property type="entry name" value="PROTEIN YCGL"/>
    <property type="match status" value="1"/>
</dbReference>
<dbReference type="SUPFAM" id="SSF160191">
    <property type="entry name" value="YcgL-like"/>
    <property type="match status" value="1"/>
</dbReference>
<dbReference type="HAMAP" id="MF_01866">
    <property type="entry name" value="UPF0745"/>
    <property type="match status" value="1"/>
</dbReference>
<evidence type="ECO:0000259" key="2">
    <source>
        <dbReference type="PROSITE" id="PS51648"/>
    </source>
</evidence>
<accession>A0ABT8TIF6</accession>
<dbReference type="Gene3D" id="3.10.510.20">
    <property type="entry name" value="YcgL domain"/>
    <property type="match status" value="1"/>
</dbReference>
<comment type="caution">
    <text evidence="3">The sequence shown here is derived from an EMBL/GenBank/DDBJ whole genome shotgun (WGS) entry which is preliminary data.</text>
</comment>
<keyword evidence="4" id="KW-1185">Reference proteome</keyword>